<evidence type="ECO:0000256" key="3">
    <source>
        <dbReference type="ARBA" id="ARBA00022475"/>
    </source>
</evidence>
<dbReference type="RefSeq" id="WP_011526719.1">
    <property type="nucleotide sequence ID" value="NC_008011.1"/>
</dbReference>
<keyword evidence="5" id="KW-0862">Zinc</keyword>
<name>Q1MQN7_LAWIP</name>
<keyword evidence="10" id="KW-1185">Reference proteome</keyword>
<dbReference type="GO" id="GO:0005385">
    <property type="term" value="F:zinc ion transmembrane transporter activity"/>
    <property type="evidence" value="ECO:0007669"/>
    <property type="project" value="TreeGrafter"/>
</dbReference>
<feature type="transmembrane region" description="Helical" evidence="8">
    <location>
        <begin position="78"/>
        <end position="99"/>
    </location>
</feature>
<feature type="transmembrane region" description="Helical" evidence="8">
    <location>
        <begin position="188"/>
        <end position="210"/>
    </location>
</feature>
<evidence type="ECO:0000256" key="6">
    <source>
        <dbReference type="ARBA" id="ARBA00022989"/>
    </source>
</evidence>
<evidence type="ECO:0000256" key="2">
    <source>
        <dbReference type="ARBA" id="ARBA00006939"/>
    </source>
</evidence>
<comment type="similarity">
    <text evidence="2">Belongs to the ZIP transporter (TC 2.A.5) family.</text>
</comment>
<dbReference type="HOGENOM" id="CLU_015114_1_2_7"/>
<dbReference type="GO" id="GO:0005886">
    <property type="term" value="C:plasma membrane"/>
    <property type="evidence" value="ECO:0007669"/>
    <property type="project" value="UniProtKB-SubCell"/>
</dbReference>
<dbReference type="Proteomes" id="UP000002430">
    <property type="component" value="Chromosome"/>
</dbReference>
<sequence length="268" mass="28117">MIIEQFFNTPIGMALLAGIVIWGFTTVGAAVVFISKEFSRRTLDLMLGFAGGIMIAASYWSLLEPALEMSEYLGKWSLVPVGSGVILGAAFLRLLDYILPHIHIVEGVLDGRKSKLPRSTLLVLAITLHNIPEGLAVGVVFGAAGLGTPEATLSSAISLMLGIGLQNIPEGLAVSGPLLREGYSRKKAFLFGLFSGIVEPIAVIIGALAVTTVTTLLPFALAFAAGAMIFVVVEEVVPESYASGNGDSSSMAIILGFVVMMCFDVLLG</sequence>
<proteinExistence type="inferred from homology"/>
<evidence type="ECO:0000256" key="4">
    <source>
        <dbReference type="ARBA" id="ARBA00022692"/>
    </source>
</evidence>
<protein>
    <submittedName>
        <fullName evidence="9">Conserved membrane protein</fullName>
    </submittedName>
</protein>
<dbReference type="Pfam" id="PF02535">
    <property type="entry name" value="Zip"/>
    <property type="match status" value="1"/>
</dbReference>
<feature type="transmembrane region" description="Helical" evidence="8">
    <location>
        <begin position="216"/>
        <end position="237"/>
    </location>
</feature>
<feature type="transmembrane region" description="Helical" evidence="8">
    <location>
        <begin position="249"/>
        <end position="267"/>
    </location>
</feature>
<evidence type="ECO:0000313" key="9">
    <source>
        <dbReference type="EMBL" id="CAJ54690.1"/>
    </source>
</evidence>
<feature type="transmembrane region" description="Helical" evidence="8">
    <location>
        <begin position="45"/>
        <end position="63"/>
    </location>
</feature>
<dbReference type="AlphaFoldDB" id="Q1MQN7"/>
<keyword evidence="3" id="KW-1003">Cell membrane</keyword>
<feature type="transmembrane region" description="Helical" evidence="8">
    <location>
        <begin position="12"/>
        <end position="33"/>
    </location>
</feature>
<comment type="subcellular location">
    <subcellularLocation>
        <location evidence="1">Cell membrane</location>
        <topology evidence="1">Multi-pass membrane protein</topology>
    </subcellularLocation>
</comment>
<dbReference type="PANTHER" id="PTHR11040">
    <property type="entry name" value="ZINC/IRON TRANSPORTER"/>
    <property type="match status" value="1"/>
</dbReference>
<dbReference type="eggNOG" id="COG0428">
    <property type="taxonomic scope" value="Bacteria"/>
</dbReference>
<gene>
    <name evidence="9" type="ordered locus">LI0636</name>
</gene>
<keyword evidence="4 8" id="KW-0812">Transmembrane</keyword>
<dbReference type="KEGG" id="lip:LI0636"/>
<keyword evidence="6 8" id="KW-1133">Transmembrane helix</keyword>
<dbReference type="OrthoDB" id="9787346at2"/>
<evidence type="ECO:0000256" key="8">
    <source>
        <dbReference type="SAM" id="Phobius"/>
    </source>
</evidence>
<dbReference type="PANTHER" id="PTHR11040:SF211">
    <property type="entry name" value="ZINC TRANSPORTER ZIP11"/>
    <property type="match status" value="1"/>
</dbReference>
<accession>Q1MQN7</accession>
<dbReference type="STRING" id="363253.LI0636"/>
<evidence type="ECO:0000256" key="7">
    <source>
        <dbReference type="ARBA" id="ARBA00023136"/>
    </source>
</evidence>
<feature type="transmembrane region" description="Helical" evidence="8">
    <location>
        <begin position="120"/>
        <end position="145"/>
    </location>
</feature>
<evidence type="ECO:0000313" key="10">
    <source>
        <dbReference type="Proteomes" id="UP000002430"/>
    </source>
</evidence>
<dbReference type="InterPro" id="IPR003689">
    <property type="entry name" value="ZIP"/>
</dbReference>
<evidence type="ECO:0000256" key="5">
    <source>
        <dbReference type="ARBA" id="ARBA00022833"/>
    </source>
</evidence>
<organism evidence="9 10">
    <name type="scientific">Lawsonia intracellularis (strain PHE/MN1-00)</name>
    <dbReference type="NCBI Taxonomy" id="363253"/>
    <lineage>
        <taxon>Bacteria</taxon>
        <taxon>Pseudomonadati</taxon>
        <taxon>Thermodesulfobacteriota</taxon>
        <taxon>Desulfovibrionia</taxon>
        <taxon>Desulfovibrionales</taxon>
        <taxon>Desulfovibrionaceae</taxon>
        <taxon>Lawsonia</taxon>
    </lineage>
</organism>
<evidence type="ECO:0000256" key="1">
    <source>
        <dbReference type="ARBA" id="ARBA00004651"/>
    </source>
</evidence>
<reference evidence="9 10" key="1">
    <citation type="submission" date="2005-11" db="EMBL/GenBank/DDBJ databases">
        <title>The complete genome sequence of Lawsonia intracellularis: the causative agent of proliferative enteropathy.</title>
        <authorList>
            <person name="Kaur K."/>
            <person name="Zhang Q."/>
            <person name="Beckler D."/>
            <person name="Munir S."/>
            <person name="Li L."/>
            <person name="Kinsley K."/>
            <person name="Herron L."/>
            <person name="Peterson A."/>
            <person name="May B."/>
            <person name="Singh S."/>
            <person name="Gebhart C."/>
            <person name="Kapur V."/>
        </authorList>
    </citation>
    <scope>NUCLEOTIDE SEQUENCE [LARGE SCALE GENOMIC DNA]</scope>
    <source>
        <strain evidence="9 10">PHE/MN1-00</strain>
    </source>
</reference>
<keyword evidence="7 8" id="KW-0472">Membrane</keyword>
<dbReference type="EMBL" id="AM180252">
    <property type="protein sequence ID" value="CAJ54690.1"/>
    <property type="molecule type" value="Genomic_DNA"/>
</dbReference>